<evidence type="ECO:0000313" key="2">
    <source>
        <dbReference type="EnsemblMetazoa" id="KAF7493857.1"/>
    </source>
</evidence>
<gene>
    <name evidence="1" type="ORF">SSS_4532</name>
</gene>
<dbReference type="AlphaFoldDB" id="A0A834VDR9"/>
<name>A0A834VDR9_SARSC</name>
<dbReference type="Proteomes" id="UP000070412">
    <property type="component" value="Unassembled WGS sequence"/>
</dbReference>
<organism evidence="1">
    <name type="scientific">Sarcoptes scabiei</name>
    <name type="common">Itch mite</name>
    <name type="synonym">Acarus scabiei</name>
    <dbReference type="NCBI Taxonomy" id="52283"/>
    <lineage>
        <taxon>Eukaryota</taxon>
        <taxon>Metazoa</taxon>
        <taxon>Ecdysozoa</taxon>
        <taxon>Arthropoda</taxon>
        <taxon>Chelicerata</taxon>
        <taxon>Arachnida</taxon>
        <taxon>Acari</taxon>
        <taxon>Acariformes</taxon>
        <taxon>Sarcoptiformes</taxon>
        <taxon>Astigmata</taxon>
        <taxon>Psoroptidia</taxon>
        <taxon>Sarcoptoidea</taxon>
        <taxon>Sarcoptidae</taxon>
        <taxon>Sarcoptinae</taxon>
        <taxon>Sarcoptes</taxon>
    </lineage>
</organism>
<proteinExistence type="predicted"/>
<sequence length="374" mass="42607">MVITRNNKQSSIAYTIESDPNKIQNMDFQNLIKNLETIFDQEKKSSAHTDAFNKTIACLVTKYNENSNKDDPQSHLKQFASPLTAQNQTYASVAKSSPINKPKPTPSISHVPKPNQELNTIIVKQSKINPVPTKIIESEVKKLIINAKINIRINNIIAKKTAVIIKTRENQQQMQSLIDIINKNPNFQNKFKAYTPKKTDPTIVLKGVSLDNDITTIVKQITSKNIELTGLDSDIKFLFKTKKAQAQQSMDLVFRVSPKVFQIIHGQLHNHLYIDFQRCTTKIETFVKQCQNCFKFNHKTGECKNPRICRQCGEAKLPNHTCSSEHKCCVNCKNSPNHDHGTDHMPNTDKCPMYLAQKTRLRNNTQYHPGNQHS</sequence>
<dbReference type="EMBL" id="WVUK01000054">
    <property type="protein sequence ID" value="KAF7493857.1"/>
    <property type="molecule type" value="Genomic_DNA"/>
</dbReference>
<dbReference type="EnsemblMetazoa" id="SSS_4532s_mrna">
    <property type="protein sequence ID" value="KAF7493857.1"/>
    <property type="gene ID" value="SSS_4532"/>
</dbReference>
<reference evidence="1" key="2">
    <citation type="submission" date="2020-01" db="EMBL/GenBank/DDBJ databases">
        <authorList>
            <person name="Korhonen P.K.K."/>
            <person name="Guangxu M.G."/>
            <person name="Wang T.W."/>
            <person name="Stroehlein A.J.S."/>
            <person name="Young N.D."/>
            <person name="Ang C.-S.A."/>
            <person name="Fernando D.W.F."/>
            <person name="Lu H.L."/>
            <person name="Taylor S.T."/>
            <person name="Ehtesham M.E.M."/>
            <person name="Najaraj S.H.N."/>
            <person name="Harsha G.H.G."/>
            <person name="Madugundu A.M."/>
            <person name="Renuse S.R."/>
            <person name="Holt D.H."/>
            <person name="Pandey A.P."/>
            <person name="Papenfuss A.P."/>
            <person name="Gasser R.B.G."/>
            <person name="Fischer K.F."/>
        </authorList>
    </citation>
    <scope>NUCLEOTIDE SEQUENCE</scope>
    <source>
        <strain evidence="1">SSS_KF_BRIS2020</strain>
    </source>
</reference>
<protein>
    <submittedName>
        <fullName evidence="1 2">Uncharacterized protein</fullName>
    </submittedName>
</protein>
<reference evidence="3" key="1">
    <citation type="journal article" date="2020" name="PLoS Negl. Trop. Dis.">
        <title>High-quality nuclear genome for Sarcoptes scabiei-A critical resource for a neglected parasite.</title>
        <authorList>
            <person name="Korhonen P.K."/>
            <person name="Gasser R.B."/>
            <person name="Ma G."/>
            <person name="Wang T."/>
            <person name="Stroehlein A.J."/>
            <person name="Young N.D."/>
            <person name="Ang C.S."/>
            <person name="Fernando D.D."/>
            <person name="Lu H.C."/>
            <person name="Taylor S."/>
            <person name="Reynolds S.L."/>
            <person name="Mofiz E."/>
            <person name="Najaraj S.H."/>
            <person name="Gowda H."/>
            <person name="Madugundu A."/>
            <person name="Renuse S."/>
            <person name="Holt D."/>
            <person name="Pandey A."/>
            <person name="Papenfuss A.T."/>
            <person name="Fischer K."/>
        </authorList>
    </citation>
    <scope>NUCLEOTIDE SEQUENCE [LARGE SCALE GENOMIC DNA]</scope>
</reference>
<evidence type="ECO:0000313" key="3">
    <source>
        <dbReference type="Proteomes" id="UP000070412"/>
    </source>
</evidence>
<accession>A0A834VDR9</accession>
<reference evidence="2" key="3">
    <citation type="submission" date="2022-06" db="UniProtKB">
        <authorList>
            <consortium name="EnsemblMetazoa"/>
        </authorList>
    </citation>
    <scope>IDENTIFICATION</scope>
</reference>
<dbReference type="OrthoDB" id="6505565at2759"/>
<keyword evidence="3" id="KW-1185">Reference proteome</keyword>
<evidence type="ECO:0000313" key="1">
    <source>
        <dbReference type="EMBL" id="KAF7493857.1"/>
    </source>
</evidence>